<keyword evidence="2" id="KW-0067">ATP-binding</keyword>
<name>A0AAV4G0L9_9GAST</name>
<organism evidence="2 3">
    <name type="scientific">Elysia marginata</name>
    <dbReference type="NCBI Taxonomy" id="1093978"/>
    <lineage>
        <taxon>Eukaryota</taxon>
        <taxon>Metazoa</taxon>
        <taxon>Spiralia</taxon>
        <taxon>Lophotrochozoa</taxon>
        <taxon>Mollusca</taxon>
        <taxon>Gastropoda</taxon>
        <taxon>Heterobranchia</taxon>
        <taxon>Euthyneura</taxon>
        <taxon>Panpulmonata</taxon>
        <taxon>Sacoglossa</taxon>
        <taxon>Placobranchoidea</taxon>
        <taxon>Plakobranchidae</taxon>
        <taxon>Elysia</taxon>
    </lineage>
</organism>
<dbReference type="AlphaFoldDB" id="A0AAV4G0L9"/>
<protein>
    <submittedName>
        <fullName evidence="2">Pre-mRNA-splicing factor ATP-dependent RNA helicase PRP16-like</fullName>
    </submittedName>
</protein>
<keyword evidence="3" id="KW-1185">Reference proteome</keyword>
<reference evidence="2 3" key="1">
    <citation type="journal article" date="2021" name="Elife">
        <title>Chloroplast acquisition without the gene transfer in kleptoplastic sea slugs, Plakobranchus ocellatus.</title>
        <authorList>
            <person name="Maeda T."/>
            <person name="Takahashi S."/>
            <person name="Yoshida T."/>
            <person name="Shimamura S."/>
            <person name="Takaki Y."/>
            <person name="Nagai Y."/>
            <person name="Toyoda A."/>
            <person name="Suzuki Y."/>
            <person name="Arimoto A."/>
            <person name="Ishii H."/>
            <person name="Satoh N."/>
            <person name="Nishiyama T."/>
            <person name="Hasebe M."/>
            <person name="Maruyama T."/>
            <person name="Minagawa J."/>
            <person name="Obokata J."/>
            <person name="Shigenobu S."/>
        </authorList>
    </citation>
    <scope>NUCLEOTIDE SEQUENCE [LARGE SCALE GENOMIC DNA]</scope>
</reference>
<dbReference type="Proteomes" id="UP000762676">
    <property type="component" value="Unassembled WGS sequence"/>
</dbReference>
<proteinExistence type="predicted"/>
<evidence type="ECO:0000256" key="1">
    <source>
        <dbReference type="SAM" id="MobiDB-lite"/>
    </source>
</evidence>
<accession>A0AAV4G0L9</accession>
<feature type="compositionally biased region" description="Basic and acidic residues" evidence="1">
    <location>
        <begin position="180"/>
        <end position="217"/>
    </location>
</feature>
<keyword evidence="2" id="KW-0378">Hydrolase</keyword>
<comment type="caution">
    <text evidence="2">The sequence shown here is derived from an EMBL/GenBank/DDBJ whole genome shotgun (WGS) entry which is preliminary data.</text>
</comment>
<feature type="region of interest" description="Disordered" evidence="1">
    <location>
        <begin position="1"/>
        <end position="325"/>
    </location>
</feature>
<feature type="compositionally biased region" description="Basic and acidic residues" evidence="1">
    <location>
        <begin position="115"/>
        <end position="130"/>
    </location>
</feature>
<feature type="compositionally biased region" description="Basic and acidic residues" evidence="1">
    <location>
        <begin position="35"/>
        <end position="45"/>
    </location>
</feature>
<keyword evidence="2" id="KW-0347">Helicase</keyword>
<sequence length="369" mass="42732">MSNLELDSDIHRLEGSSGNESGGLVIMKKGPSKGSDAHHFKKPEMPRSSILGLDRLAAAKRNMSSSSSGSSTPKRSKVTSYREDEEDDVEEDNSDEDNDDDENKSRQKSYSSSSKSKDRRTYRQPREETPSHPGGVSSAARHRLEKHHRDKERGIAASSSFDKDRHRDKERHRDHKRRSRSDDDRSVRSDRSSSDRSVRSERSDRSQRSERGSRDWEETPDTGRFSVKDELPTPNIKVKDTPSRSTWDDDDLPAPTRSSWDFPTPKHSSSSGRDRDKDRDRHRRSYRSDGHKYDSRKSDRRDEGSKRSRSDPRPHRRDYTPKATPTYKYNEWMKDKKKIEYTPRESGHGLYSLLIQLLRSVTLKQILIF</sequence>
<feature type="compositionally biased region" description="Basic and acidic residues" evidence="1">
    <location>
        <begin position="286"/>
        <end position="320"/>
    </location>
</feature>
<dbReference type="GO" id="GO:0004386">
    <property type="term" value="F:helicase activity"/>
    <property type="evidence" value="ECO:0007669"/>
    <property type="project" value="UniProtKB-KW"/>
</dbReference>
<evidence type="ECO:0000313" key="3">
    <source>
        <dbReference type="Proteomes" id="UP000762676"/>
    </source>
</evidence>
<evidence type="ECO:0000313" key="2">
    <source>
        <dbReference type="EMBL" id="GFR79064.1"/>
    </source>
</evidence>
<feature type="compositionally biased region" description="Basic and acidic residues" evidence="1">
    <location>
        <begin position="226"/>
        <end position="242"/>
    </location>
</feature>
<feature type="compositionally biased region" description="Basic residues" evidence="1">
    <location>
        <begin position="140"/>
        <end position="150"/>
    </location>
</feature>
<feature type="compositionally biased region" description="Basic residues" evidence="1">
    <location>
        <begin position="168"/>
        <end position="179"/>
    </location>
</feature>
<gene>
    <name evidence="2" type="ORF">ElyMa_000546800</name>
</gene>
<keyword evidence="2" id="KW-0547">Nucleotide-binding</keyword>
<dbReference type="EMBL" id="BMAT01001072">
    <property type="protein sequence ID" value="GFR79064.1"/>
    <property type="molecule type" value="Genomic_DNA"/>
</dbReference>
<feature type="compositionally biased region" description="Acidic residues" evidence="1">
    <location>
        <begin position="83"/>
        <end position="102"/>
    </location>
</feature>